<evidence type="ECO:0000259" key="17">
    <source>
        <dbReference type="Pfam" id="PF20806"/>
    </source>
</evidence>
<feature type="signal peptide" evidence="13">
    <location>
        <begin position="1"/>
        <end position="20"/>
    </location>
</feature>
<accession>A0A336KL87</accession>
<dbReference type="OMA" id="NITYLAR"/>
<dbReference type="InterPro" id="IPR000413">
    <property type="entry name" value="Integrin_alpha"/>
</dbReference>
<dbReference type="Gene3D" id="2.130.10.130">
    <property type="entry name" value="Integrin alpha, N-terminal"/>
    <property type="match status" value="1"/>
</dbReference>
<feature type="repeat" description="FG-GAP" evidence="12">
    <location>
        <begin position="328"/>
        <end position="384"/>
    </location>
</feature>
<evidence type="ECO:0000256" key="9">
    <source>
        <dbReference type="ARBA" id="ARBA00023136"/>
    </source>
</evidence>
<feature type="domain" description="Integrin alpha second immunoglobulin-like" evidence="16">
    <location>
        <begin position="583"/>
        <end position="712"/>
    </location>
</feature>
<evidence type="ECO:0000256" key="11">
    <source>
        <dbReference type="ARBA" id="ARBA00023180"/>
    </source>
</evidence>
<keyword evidence="7 13" id="KW-1133">Transmembrane helix</keyword>
<evidence type="ECO:0000256" key="1">
    <source>
        <dbReference type="ARBA" id="ARBA00004479"/>
    </source>
</evidence>
<organism evidence="18">
    <name type="scientific">Culicoides sonorensis</name>
    <name type="common">Biting midge</name>
    <dbReference type="NCBI Taxonomy" id="179676"/>
    <lineage>
        <taxon>Eukaryota</taxon>
        <taxon>Metazoa</taxon>
        <taxon>Ecdysozoa</taxon>
        <taxon>Arthropoda</taxon>
        <taxon>Hexapoda</taxon>
        <taxon>Insecta</taxon>
        <taxon>Pterygota</taxon>
        <taxon>Neoptera</taxon>
        <taxon>Endopterygota</taxon>
        <taxon>Diptera</taxon>
        <taxon>Nematocera</taxon>
        <taxon>Chironomoidea</taxon>
        <taxon>Ceratopogonidae</taxon>
        <taxon>Ceratopogoninae</taxon>
        <taxon>Culicoides</taxon>
        <taxon>Monoculicoides</taxon>
    </lineage>
</organism>
<keyword evidence="11" id="KW-0325">Glycoprotein</keyword>
<dbReference type="SUPFAM" id="SSF69179">
    <property type="entry name" value="Integrin domains"/>
    <property type="match status" value="3"/>
</dbReference>
<dbReference type="Pfam" id="PF20805">
    <property type="entry name" value="Integrin_A_Ig_2"/>
    <property type="match status" value="1"/>
</dbReference>
<dbReference type="SUPFAM" id="SSF69318">
    <property type="entry name" value="Integrin alpha N-terminal domain"/>
    <property type="match status" value="1"/>
</dbReference>
<evidence type="ECO:0000256" key="3">
    <source>
        <dbReference type="ARBA" id="ARBA00022692"/>
    </source>
</evidence>
<comment type="similarity">
    <text evidence="2 13">Belongs to the integrin alpha chain family.</text>
</comment>
<dbReference type="InterPro" id="IPR028994">
    <property type="entry name" value="Integrin_alpha_N"/>
</dbReference>
<dbReference type="InterPro" id="IPR048285">
    <property type="entry name" value="Integrin_alpha_Ig-like_2"/>
</dbReference>
<feature type="repeat" description="FG-GAP" evidence="12">
    <location>
        <begin position="389"/>
        <end position="451"/>
    </location>
</feature>
<dbReference type="Pfam" id="PF20806">
    <property type="entry name" value="Integrin_A_Ig_3"/>
    <property type="match status" value="1"/>
</dbReference>
<feature type="repeat" description="FG-GAP" evidence="12">
    <location>
        <begin position="102"/>
        <end position="165"/>
    </location>
</feature>
<dbReference type="PROSITE" id="PS51470">
    <property type="entry name" value="FG_GAP"/>
    <property type="match status" value="4"/>
</dbReference>
<feature type="repeat" description="FG-GAP" evidence="12">
    <location>
        <begin position="262"/>
        <end position="327"/>
    </location>
</feature>
<name>A0A336KL87_CULSO</name>
<dbReference type="GO" id="GO:0007160">
    <property type="term" value="P:cell-matrix adhesion"/>
    <property type="evidence" value="ECO:0007669"/>
    <property type="project" value="TreeGrafter"/>
</dbReference>
<feature type="chain" id="PRO_5033858546" evidence="13">
    <location>
        <begin position="21"/>
        <end position="1025"/>
    </location>
</feature>
<evidence type="ECO:0000259" key="15">
    <source>
        <dbReference type="Pfam" id="PF08441"/>
    </source>
</evidence>
<protein>
    <submittedName>
        <fullName evidence="18">CSON011990 protein</fullName>
    </submittedName>
</protein>
<dbReference type="InterPro" id="IPR013517">
    <property type="entry name" value="FG-GAP"/>
</dbReference>
<feature type="compositionally biased region" description="Basic and acidic residues" evidence="14">
    <location>
        <begin position="848"/>
        <end position="863"/>
    </location>
</feature>
<evidence type="ECO:0000256" key="14">
    <source>
        <dbReference type="SAM" id="MobiDB-lite"/>
    </source>
</evidence>
<dbReference type="GO" id="GO:0007229">
    <property type="term" value="P:integrin-mediated signaling pathway"/>
    <property type="evidence" value="ECO:0007669"/>
    <property type="project" value="UniProtKB-KW"/>
</dbReference>
<proteinExistence type="inferred from homology"/>
<reference evidence="18" key="1">
    <citation type="submission" date="2018-04" db="EMBL/GenBank/DDBJ databases">
        <authorList>
            <person name="Go L.Y."/>
            <person name="Mitchell J.A."/>
        </authorList>
    </citation>
    <scope>NUCLEOTIDE SEQUENCE</scope>
    <source>
        <tissue evidence="18">Whole organism</tissue>
    </source>
</reference>
<evidence type="ECO:0000256" key="12">
    <source>
        <dbReference type="PROSITE-ProRule" id="PRU00803"/>
    </source>
</evidence>
<evidence type="ECO:0000256" key="6">
    <source>
        <dbReference type="ARBA" id="ARBA00022889"/>
    </source>
</evidence>
<dbReference type="SMART" id="SM00191">
    <property type="entry name" value="Int_alpha"/>
    <property type="match status" value="5"/>
</dbReference>
<feature type="region of interest" description="Disordered" evidence="14">
    <location>
        <begin position="833"/>
        <end position="863"/>
    </location>
</feature>
<dbReference type="VEuPathDB" id="VectorBase:CSON011990"/>
<dbReference type="InterPro" id="IPR032695">
    <property type="entry name" value="Integrin_dom_sf"/>
</dbReference>
<evidence type="ECO:0000259" key="16">
    <source>
        <dbReference type="Pfam" id="PF20805"/>
    </source>
</evidence>
<dbReference type="Gene3D" id="1.20.5.930">
    <property type="entry name" value="Bicelle-embedded integrin alpha(iib) transmembrane segment"/>
    <property type="match status" value="1"/>
</dbReference>
<evidence type="ECO:0000256" key="10">
    <source>
        <dbReference type="ARBA" id="ARBA00023170"/>
    </source>
</evidence>
<dbReference type="Pfam" id="PF01839">
    <property type="entry name" value="FG-GAP"/>
    <property type="match status" value="2"/>
</dbReference>
<gene>
    <name evidence="18" type="primary">CSON011990</name>
</gene>
<dbReference type="InterPro" id="IPR018184">
    <property type="entry name" value="Integrin_alpha_C_CS"/>
</dbReference>
<dbReference type="PRINTS" id="PR01185">
    <property type="entry name" value="INTEGRINA"/>
</dbReference>
<keyword evidence="6 13" id="KW-0130">Cell adhesion</keyword>
<dbReference type="Pfam" id="PF08441">
    <property type="entry name" value="Integrin_A_Ig_1"/>
    <property type="match status" value="1"/>
</dbReference>
<dbReference type="GO" id="GO:0008305">
    <property type="term" value="C:integrin complex"/>
    <property type="evidence" value="ECO:0007669"/>
    <property type="project" value="InterPro"/>
</dbReference>
<dbReference type="Gene3D" id="2.60.40.1530">
    <property type="entry name" value="ntegrin, alpha v. Chain A, domain 4"/>
    <property type="match status" value="1"/>
</dbReference>
<feature type="transmembrane region" description="Helical" evidence="13">
    <location>
        <begin position="956"/>
        <end position="978"/>
    </location>
</feature>
<feature type="domain" description="Integrin alpha first immunoglubulin-like" evidence="15">
    <location>
        <begin position="437"/>
        <end position="569"/>
    </location>
</feature>
<dbReference type="GO" id="GO:0048513">
    <property type="term" value="P:animal organ development"/>
    <property type="evidence" value="ECO:0007669"/>
    <property type="project" value="UniProtKB-ARBA"/>
</dbReference>
<dbReference type="PROSITE" id="PS00242">
    <property type="entry name" value="INTEGRIN_ALPHA"/>
    <property type="match status" value="1"/>
</dbReference>
<dbReference type="InterPro" id="IPR048286">
    <property type="entry name" value="Integrin_alpha_Ig-like_3"/>
</dbReference>
<dbReference type="EMBL" id="UFQT01000548">
    <property type="protein sequence ID" value="SSX25155.1"/>
    <property type="molecule type" value="Genomic_DNA"/>
</dbReference>
<evidence type="ECO:0000256" key="7">
    <source>
        <dbReference type="ARBA" id="ARBA00022989"/>
    </source>
</evidence>
<dbReference type="GO" id="GO:0033627">
    <property type="term" value="P:cell adhesion mediated by integrin"/>
    <property type="evidence" value="ECO:0007669"/>
    <property type="project" value="TreeGrafter"/>
</dbReference>
<evidence type="ECO:0000313" key="18">
    <source>
        <dbReference type="EMBL" id="SSX04792.1"/>
    </source>
</evidence>
<dbReference type="PANTHER" id="PTHR23220:SF133">
    <property type="entry name" value="INTEGRIN ALPHA-PS2"/>
    <property type="match status" value="1"/>
</dbReference>
<keyword evidence="3 13" id="KW-0812">Transmembrane</keyword>
<evidence type="ECO:0000256" key="2">
    <source>
        <dbReference type="ARBA" id="ARBA00008054"/>
    </source>
</evidence>
<evidence type="ECO:0000313" key="19">
    <source>
        <dbReference type="EMBL" id="SSX25155.1"/>
    </source>
</evidence>
<evidence type="ECO:0000256" key="4">
    <source>
        <dbReference type="ARBA" id="ARBA00022729"/>
    </source>
</evidence>
<dbReference type="Gene3D" id="2.60.40.1460">
    <property type="entry name" value="Integrin domains. Chain A, domain 2"/>
    <property type="match status" value="1"/>
</dbReference>
<reference evidence="19" key="2">
    <citation type="submission" date="2018-07" db="EMBL/GenBank/DDBJ databases">
        <authorList>
            <person name="Quirk P.G."/>
            <person name="Krulwich T.A."/>
        </authorList>
    </citation>
    <scope>NUCLEOTIDE SEQUENCE</scope>
</reference>
<comment type="subcellular location">
    <subcellularLocation>
        <location evidence="1 13">Membrane</location>
        <topology evidence="1 13">Single-pass type I membrane protein</topology>
    </subcellularLocation>
</comment>
<keyword evidence="5" id="KW-0677">Repeat</keyword>
<dbReference type="GO" id="GO:0007157">
    <property type="term" value="P:heterophilic cell-cell adhesion via plasma membrane cell adhesion molecules"/>
    <property type="evidence" value="ECO:0007669"/>
    <property type="project" value="UniProtKB-ARBA"/>
</dbReference>
<dbReference type="InterPro" id="IPR013519">
    <property type="entry name" value="Int_alpha_beta-p"/>
</dbReference>
<dbReference type="GO" id="GO:0009897">
    <property type="term" value="C:external side of plasma membrane"/>
    <property type="evidence" value="ECO:0007669"/>
    <property type="project" value="TreeGrafter"/>
</dbReference>
<evidence type="ECO:0000256" key="13">
    <source>
        <dbReference type="RuleBase" id="RU003762"/>
    </source>
</evidence>
<keyword evidence="9 13" id="KW-0472">Membrane</keyword>
<sequence length="1025" mass="115658">MKGRWLFSFQLILSIGFSLSYNIDPDKILTFKELGDKNGTPMFGYSISLYKNLNKPLLIVGAPNASTAHIINGESQSGAAFICDMEKQECSLIEGLVNRTYNKYVNIEDGPKSGQWLGASVNSYGDGRALVCAPRYYEIYPNQNDKYFPVGRCYYMENNFTTEFHEVVPCVEQYCQAGISTAISKNHIFIGIPGYASGLGRVYKKDSASPYKGHFSFTYTNYYAYGGSSLALVQLNWEMLAIGAPRNKLIGTVQLIYSHILQRPAEDSWLQGEQPYSNFGHSLLSINLNNDRRDELLVSAPMFNDKKTGYDTGRVYIYEFINEKQKPKTLIKITGHKSASRFGTAMCSLGDINNDKFNDFAISAPYEDSGKVYIYHGAKDLKEPIQHTQVLEPKPEWGPLTSFGFSLSGGIDIDLNEYPDVAVGAYESNRVIIFKVRPIVSIETSYNSIKPISTDNIDCIAQTRGVACTLMKVCFKYNSIGTPAQIKVGVTWTLDIDRPKHRKPRVLIENTIGTFVQELQLSRNQKNCQNLTIKKNEEFFGYSPDIKLKFELDLKHDKSLNLQPILDQTPIKDRVALSIIHNCGRDNICIPDLSVEASVNSSYLYGDKKTLLMMVQIKNRLEDAFDPVFQMKIPPGFNYQSYNRQGHNVICSSELRDDYEDLRCDLPNPVRAEHGFISFSLTLTPNPSALLTADYELKLSVNSSNPENGTTSNNLISKFISIKVDVDFNVTGKATPNDEIFYDPKKVAFPSNDTIEDEIGPEIIHTYSVTNTGKSLIPLMEFSLTWPFATTNYTENEYFLYLLERPTTTDSIVCHESDKINVENVKLNGIAGSNERPELSESYDNVNELERRSRREVPDRSQGIDESEVECPKFRCARIKCSINSLEPGDLVQVAFRFRLVTNTLRKLTIFSARTSTEASVVITKGPLGTTNDNETIHEIVSLISPMPVKHNIPKLWVIILSADAGTLLLLGLIVILWKWGFFKRKKLPSEQDLKCAEYANQYKDKDLNEEYAKCLKIDQDEFNE</sequence>
<evidence type="ECO:0000256" key="5">
    <source>
        <dbReference type="ARBA" id="ARBA00022737"/>
    </source>
</evidence>
<feature type="domain" description="Integrin alpha third immunoglobulin-like" evidence="17">
    <location>
        <begin position="740"/>
        <end position="925"/>
    </location>
</feature>
<dbReference type="GO" id="GO:0005178">
    <property type="term" value="F:integrin binding"/>
    <property type="evidence" value="ECO:0007669"/>
    <property type="project" value="TreeGrafter"/>
</dbReference>
<dbReference type="PANTHER" id="PTHR23220">
    <property type="entry name" value="INTEGRIN ALPHA"/>
    <property type="match status" value="1"/>
</dbReference>
<evidence type="ECO:0000256" key="8">
    <source>
        <dbReference type="ARBA" id="ARBA00023037"/>
    </source>
</evidence>
<keyword evidence="10 13" id="KW-0675">Receptor</keyword>
<keyword evidence="8 13" id="KW-0401">Integrin</keyword>
<dbReference type="Gene3D" id="2.60.40.1510">
    <property type="entry name" value="ntegrin, alpha v. Chain A, domain 3"/>
    <property type="match status" value="1"/>
</dbReference>
<dbReference type="InterPro" id="IPR013649">
    <property type="entry name" value="Integrin_alpha_Ig-like_1"/>
</dbReference>
<dbReference type="EMBL" id="UFQS01000548">
    <property type="protein sequence ID" value="SSX04792.1"/>
    <property type="molecule type" value="Genomic_DNA"/>
</dbReference>
<keyword evidence="4 13" id="KW-0732">Signal</keyword>
<dbReference type="AlphaFoldDB" id="A0A336KL87"/>